<feature type="compositionally biased region" description="Basic residues" evidence="1">
    <location>
        <begin position="53"/>
        <end position="67"/>
    </location>
</feature>
<dbReference type="PANTHER" id="PTHR15171">
    <property type="entry name" value="EMERIN"/>
    <property type="match status" value="1"/>
</dbReference>
<feature type="region of interest" description="Disordered" evidence="1">
    <location>
        <begin position="160"/>
        <end position="180"/>
    </location>
</feature>
<feature type="domain" description="LEM" evidence="3">
    <location>
        <begin position="115"/>
        <end position="159"/>
    </location>
</feature>
<organism evidence="4 5">
    <name type="scientific">Laticauda laticaudata</name>
    <name type="common">Blue-ringed sea krait</name>
    <name type="synonym">Blue-lipped sea krait</name>
    <dbReference type="NCBI Taxonomy" id="8630"/>
    <lineage>
        <taxon>Eukaryota</taxon>
        <taxon>Metazoa</taxon>
        <taxon>Chordata</taxon>
        <taxon>Craniata</taxon>
        <taxon>Vertebrata</taxon>
        <taxon>Euteleostomi</taxon>
        <taxon>Lepidosauria</taxon>
        <taxon>Squamata</taxon>
        <taxon>Bifurcata</taxon>
        <taxon>Unidentata</taxon>
        <taxon>Episquamata</taxon>
        <taxon>Toxicofera</taxon>
        <taxon>Serpentes</taxon>
        <taxon>Colubroidea</taxon>
        <taxon>Elapidae</taxon>
        <taxon>Laticaudinae</taxon>
        <taxon>Laticauda</taxon>
    </lineage>
</organism>
<accession>A0A8C5WR38</accession>
<reference evidence="4" key="2">
    <citation type="submission" date="2025-09" db="UniProtKB">
        <authorList>
            <consortium name="Ensembl"/>
        </authorList>
    </citation>
    <scope>IDENTIFICATION</scope>
</reference>
<dbReference type="Pfam" id="PF03020">
    <property type="entry name" value="LEM"/>
    <property type="match status" value="1"/>
</dbReference>
<dbReference type="AlphaFoldDB" id="A0A8C5WR38"/>
<dbReference type="InterPro" id="IPR035004">
    <property type="entry name" value="Emerin"/>
</dbReference>
<feature type="compositionally biased region" description="Basic and acidic residues" evidence="1">
    <location>
        <begin position="297"/>
        <end position="307"/>
    </location>
</feature>
<dbReference type="PROSITE" id="PS50954">
    <property type="entry name" value="LEM"/>
    <property type="match status" value="1"/>
</dbReference>
<keyword evidence="5" id="KW-1185">Reference proteome</keyword>
<feature type="transmembrane region" description="Helical" evidence="2">
    <location>
        <begin position="357"/>
        <end position="377"/>
    </location>
</feature>
<dbReference type="FunFam" id="1.10.720.40:FF:000001">
    <property type="entry name" value="LEM domain containing 2, isoform CRA_a"/>
    <property type="match status" value="1"/>
</dbReference>
<dbReference type="CDD" id="cd12939">
    <property type="entry name" value="LEM_emerin"/>
    <property type="match status" value="1"/>
</dbReference>
<evidence type="ECO:0000259" key="3">
    <source>
        <dbReference type="PROSITE" id="PS50954"/>
    </source>
</evidence>
<feature type="region of interest" description="Disordered" evidence="1">
    <location>
        <begin position="44"/>
        <end position="67"/>
    </location>
</feature>
<dbReference type="GeneTree" id="ENSGT00390000002034"/>
<evidence type="ECO:0000313" key="5">
    <source>
        <dbReference type="Proteomes" id="UP000694406"/>
    </source>
</evidence>
<dbReference type="SUPFAM" id="SSF63451">
    <property type="entry name" value="LEM domain"/>
    <property type="match status" value="1"/>
</dbReference>
<dbReference type="GO" id="GO:0005635">
    <property type="term" value="C:nuclear envelope"/>
    <property type="evidence" value="ECO:0007669"/>
    <property type="project" value="InterPro"/>
</dbReference>
<feature type="region of interest" description="Disordered" evidence="1">
    <location>
        <begin position="293"/>
        <end position="346"/>
    </location>
</feature>
<dbReference type="InterPro" id="IPR034989">
    <property type="entry name" value="LEM_emerin"/>
</dbReference>
<dbReference type="SMART" id="SM00540">
    <property type="entry name" value="LEM"/>
    <property type="match status" value="1"/>
</dbReference>
<name>A0A8C5WR38_LATLA</name>
<dbReference type="Ensembl" id="ENSLLTT00000007837.1">
    <property type="protein sequence ID" value="ENSLLTP00000007557.1"/>
    <property type="gene ID" value="ENSLLTG00000005722.1"/>
</dbReference>
<feature type="region of interest" description="Disordered" evidence="1">
    <location>
        <begin position="97"/>
        <end position="116"/>
    </location>
</feature>
<reference evidence="4" key="1">
    <citation type="submission" date="2025-08" db="UniProtKB">
        <authorList>
            <consortium name="Ensembl"/>
        </authorList>
    </citation>
    <scope>IDENTIFICATION</scope>
</reference>
<evidence type="ECO:0000256" key="2">
    <source>
        <dbReference type="SAM" id="Phobius"/>
    </source>
</evidence>
<protein>
    <recommendedName>
        <fullName evidence="3">LEM domain-containing protein</fullName>
    </recommendedName>
</protein>
<dbReference type="InterPro" id="IPR011015">
    <property type="entry name" value="LEM/LEM-like_dom_sf"/>
</dbReference>
<dbReference type="Gene3D" id="1.10.720.40">
    <property type="match status" value="1"/>
</dbReference>
<keyword evidence="2" id="KW-0812">Transmembrane</keyword>
<feature type="compositionally biased region" description="Polar residues" evidence="1">
    <location>
        <begin position="308"/>
        <end position="325"/>
    </location>
</feature>
<keyword evidence="2" id="KW-0472">Membrane</keyword>
<keyword evidence="2" id="KW-1133">Transmembrane helix</keyword>
<proteinExistence type="predicted"/>
<sequence>MTTMIPEGLRLAYHVCFLRFLSLEGGKRASSICVTSCQEVKRSETQKAGKESQRKKKTRPGPVRRLRRRRRRVRACVCLCVSVCARVCRALPPRSLTHFPGGDQPSPPGIAGSTMDEYKGMTDKELIARLKKYSIPHGPVVGSTRKLYEKKIYEYETERTQYPSPGGSVSHTEPATSQSYVKETFVSPRKTEDFNYGREALGSTRTYFNEYVPTRQEYYSEYRDEDPSPTESYLSYNYNLPHHEEHSSYASEGMDVNTSEPSRSSYRSYSSLLSHITSPGTVSARQPIAESYPYSSSKKDMSAERDSSSYQSVFQRKSSGLSSLEVQPRRAIHPARQAQAAEEPLGSNAETKRYLPLWLQLMVFGLLAAFLVFLYFFEGGADGNPFVKYISQ</sequence>
<evidence type="ECO:0000313" key="4">
    <source>
        <dbReference type="Ensembl" id="ENSLLTP00000007557.1"/>
    </source>
</evidence>
<dbReference type="Proteomes" id="UP000694406">
    <property type="component" value="Unplaced"/>
</dbReference>
<dbReference type="PANTHER" id="PTHR15171:SF2">
    <property type="entry name" value="EMERIN"/>
    <property type="match status" value="1"/>
</dbReference>
<evidence type="ECO:0000256" key="1">
    <source>
        <dbReference type="SAM" id="MobiDB-lite"/>
    </source>
</evidence>
<dbReference type="InterPro" id="IPR003887">
    <property type="entry name" value="LEM_dom"/>
</dbReference>